<evidence type="ECO:0000256" key="3">
    <source>
        <dbReference type="ARBA" id="ARBA00022989"/>
    </source>
</evidence>
<evidence type="ECO:0000256" key="2">
    <source>
        <dbReference type="ARBA" id="ARBA00022692"/>
    </source>
</evidence>
<dbReference type="Proteomes" id="UP000320184">
    <property type="component" value="Unassembled WGS sequence"/>
</dbReference>
<feature type="transmembrane region" description="Helical" evidence="5">
    <location>
        <begin position="123"/>
        <end position="141"/>
    </location>
</feature>
<evidence type="ECO:0000313" key="7">
    <source>
        <dbReference type="Proteomes" id="UP000320184"/>
    </source>
</evidence>
<dbReference type="EMBL" id="VBOT01000104">
    <property type="protein sequence ID" value="TMQ50215.1"/>
    <property type="molecule type" value="Genomic_DNA"/>
</dbReference>
<feature type="transmembrane region" description="Helical" evidence="5">
    <location>
        <begin position="237"/>
        <end position="259"/>
    </location>
</feature>
<feature type="transmembrane region" description="Helical" evidence="5">
    <location>
        <begin position="210"/>
        <end position="230"/>
    </location>
</feature>
<comment type="subcellular location">
    <subcellularLocation>
        <location evidence="1">Membrane</location>
        <topology evidence="1">Multi-pass membrane protein</topology>
    </subcellularLocation>
</comment>
<accession>A0A538SFS3</accession>
<gene>
    <name evidence="6" type="ORF">E6K73_08355</name>
</gene>
<evidence type="ECO:0000256" key="1">
    <source>
        <dbReference type="ARBA" id="ARBA00004141"/>
    </source>
</evidence>
<feature type="transmembrane region" description="Helical" evidence="5">
    <location>
        <begin position="265"/>
        <end position="285"/>
    </location>
</feature>
<keyword evidence="3 5" id="KW-1133">Transmembrane helix</keyword>
<dbReference type="Pfam" id="PF00146">
    <property type="entry name" value="NADHdh"/>
    <property type="match status" value="1"/>
</dbReference>
<evidence type="ECO:0000313" key="6">
    <source>
        <dbReference type="EMBL" id="TMQ50215.1"/>
    </source>
</evidence>
<dbReference type="PANTHER" id="PTHR43359">
    <property type="entry name" value="FORMATE HYDROGENLYASE SUBUNIT 4"/>
    <property type="match status" value="1"/>
</dbReference>
<dbReference type="PANTHER" id="PTHR43359:SF1">
    <property type="entry name" value="FORMATE HYDROGENLYASE SUBUNIT 4-RELATED"/>
    <property type="match status" value="1"/>
</dbReference>
<comment type="caution">
    <text evidence="6">The sequence shown here is derived from an EMBL/GenBank/DDBJ whole genome shotgun (WGS) entry which is preliminary data.</text>
</comment>
<dbReference type="AlphaFoldDB" id="A0A538SFS3"/>
<evidence type="ECO:0000256" key="5">
    <source>
        <dbReference type="SAM" id="Phobius"/>
    </source>
</evidence>
<name>A0A538SFS3_UNCEI</name>
<sequence>MGLAPLVQGLVHRTRALITGRRGIPLLQLYRDLWKLARKGTVVSRTSSGLFAALPSAVLAAAIGAALLAPLGPGGSVLRFPGDFVAFAGLLALSRYALILAGFESGSSFEGMGASREVTIATFAEPALFLCLAALALVTGGRDMSSLFGSPMARAPLLAPALILVAGSLFVLLLAETGQVPVDDPTTHLELTMIHEVIVLDLGGPDLGCVLYAASLKLTLLAALIAAVLVPPGPMHLPWMVAGVAAIAVVVGVVAGFSARIRLDRLPQFLTAAVVLASLALALTLR</sequence>
<keyword evidence="2 5" id="KW-0812">Transmembrane</keyword>
<keyword evidence="4 5" id="KW-0472">Membrane</keyword>
<dbReference type="InterPro" id="IPR001694">
    <property type="entry name" value="NADH_UbQ_OxRdtase_su1/FPO"/>
</dbReference>
<proteinExistence type="predicted"/>
<feature type="transmembrane region" description="Helical" evidence="5">
    <location>
        <begin position="84"/>
        <end position="103"/>
    </location>
</feature>
<dbReference type="GO" id="GO:0005886">
    <property type="term" value="C:plasma membrane"/>
    <property type="evidence" value="ECO:0007669"/>
    <property type="project" value="TreeGrafter"/>
</dbReference>
<dbReference type="InterPro" id="IPR052561">
    <property type="entry name" value="ComplexI_Subunit1"/>
</dbReference>
<feature type="transmembrane region" description="Helical" evidence="5">
    <location>
        <begin position="50"/>
        <end position="72"/>
    </location>
</feature>
<feature type="transmembrane region" description="Helical" evidence="5">
    <location>
        <begin position="153"/>
        <end position="175"/>
    </location>
</feature>
<protein>
    <submittedName>
        <fullName evidence="6">Hydrogenase</fullName>
    </submittedName>
</protein>
<reference evidence="6 7" key="1">
    <citation type="journal article" date="2019" name="Nat. Microbiol.">
        <title>Mediterranean grassland soil C-N compound turnover is dependent on rainfall and depth, and is mediated by genomically divergent microorganisms.</title>
        <authorList>
            <person name="Diamond S."/>
            <person name="Andeer P.F."/>
            <person name="Li Z."/>
            <person name="Crits-Christoph A."/>
            <person name="Burstein D."/>
            <person name="Anantharaman K."/>
            <person name="Lane K.R."/>
            <person name="Thomas B.C."/>
            <person name="Pan C."/>
            <person name="Northen T.R."/>
            <person name="Banfield J.F."/>
        </authorList>
    </citation>
    <scope>NUCLEOTIDE SEQUENCE [LARGE SCALE GENOMIC DNA]</scope>
    <source>
        <strain evidence="6">WS_3</strain>
    </source>
</reference>
<organism evidence="6 7">
    <name type="scientific">Eiseniibacteriota bacterium</name>
    <dbReference type="NCBI Taxonomy" id="2212470"/>
    <lineage>
        <taxon>Bacteria</taxon>
        <taxon>Candidatus Eiseniibacteriota</taxon>
    </lineage>
</organism>
<evidence type="ECO:0000256" key="4">
    <source>
        <dbReference type="ARBA" id="ARBA00023136"/>
    </source>
</evidence>